<keyword evidence="2" id="KW-0963">Cytoplasm</keyword>
<organism evidence="4 5">
    <name type="scientific">Paludisphaera mucosa</name>
    <dbReference type="NCBI Taxonomy" id="3030827"/>
    <lineage>
        <taxon>Bacteria</taxon>
        <taxon>Pseudomonadati</taxon>
        <taxon>Planctomycetota</taxon>
        <taxon>Planctomycetia</taxon>
        <taxon>Isosphaerales</taxon>
        <taxon>Isosphaeraceae</taxon>
        <taxon>Paludisphaera</taxon>
    </lineage>
</organism>
<dbReference type="Proteomes" id="UP001216907">
    <property type="component" value="Unassembled WGS sequence"/>
</dbReference>
<proteinExistence type="inferred from homology"/>
<dbReference type="HAMAP" id="MF_01477">
    <property type="entry name" value="Iojap_RsfS"/>
    <property type="match status" value="1"/>
</dbReference>
<dbReference type="PANTHER" id="PTHR21043:SF0">
    <property type="entry name" value="MITOCHONDRIAL ASSEMBLY OF RIBOSOMAL LARGE SUBUNIT PROTEIN 1"/>
    <property type="match status" value="1"/>
</dbReference>
<name>A0ABT6F8U0_9BACT</name>
<evidence type="ECO:0000256" key="1">
    <source>
        <dbReference type="ARBA" id="ARBA00010574"/>
    </source>
</evidence>
<evidence type="ECO:0000256" key="3">
    <source>
        <dbReference type="SAM" id="MobiDB-lite"/>
    </source>
</evidence>
<evidence type="ECO:0000313" key="4">
    <source>
        <dbReference type="EMBL" id="MDG3003911.1"/>
    </source>
</evidence>
<comment type="caution">
    <text evidence="4">The sequence shown here is derived from an EMBL/GenBank/DDBJ whole genome shotgun (WGS) entry which is preliminary data.</text>
</comment>
<dbReference type="Gene3D" id="3.30.460.10">
    <property type="entry name" value="Beta Polymerase, domain 2"/>
    <property type="match status" value="1"/>
</dbReference>
<keyword evidence="2" id="KW-0678">Repressor</keyword>
<keyword evidence="5" id="KW-1185">Reference proteome</keyword>
<feature type="region of interest" description="Disordered" evidence="3">
    <location>
        <begin position="1"/>
        <end position="22"/>
    </location>
</feature>
<dbReference type="PANTHER" id="PTHR21043">
    <property type="entry name" value="IOJAP SUPERFAMILY ORTHOLOG"/>
    <property type="match status" value="1"/>
</dbReference>
<dbReference type="InterPro" id="IPR043519">
    <property type="entry name" value="NT_sf"/>
</dbReference>
<dbReference type="InterPro" id="IPR004394">
    <property type="entry name" value="Iojap/RsfS/C7orf30"/>
</dbReference>
<gene>
    <name evidence="2 4" type="primary">rsfS</name>
    <name evidence="4" type="ORF">PZE19_09020</name>
</gene>
<protein>
    <recommendedName>
        <fullName evidence="2">Ribosomal silencing factor RsfS</fullName>
    </recommendedName>
</protein>
<dbReference type="EMBL" id="JARRAG010000001">
    <property type="protein sequence ID" value="MDG3003911.1"/>
    <property type="molecule type" value="Genomic_DNA"/>
</dbReference>
<comment type="subunit">
    <text evidence="2">Interacts with ribosomal protein uL14 (rplN).</text>
</comment>
<sequence>MSENETPEAEVPVASTPTERTRAIRATRSIREAQDAAIPEAVDRRNPDRLARALAHAQLSARIADDNRCKDILLLDLRKATALLDYFVIATANSRRQANAVAGEIDAEMKKLGEHKLGMEGAEEGRWILIDYGDFVVHVFSGDGRTYYSLEEIWGDAPSLAWRDANSSPAPAPAPAENASETTPAEPESSDPSA</sequence>
<dbReference type="RefSeq" id="WP_277860256.1">
    <property type="nucleotide sequence ID" value="NZ_JARRAG010000001.1"/>
</dbReference>
<evidence type="ECO:0000313" key="5">
    <source>
        <dbReference type="Proteomes" id="UP001216907"/>
    </source>
</evidence>
<comment type="similarity">
    <text evidence="1 2">Belongs to the Iojap/RsfS family.</text>
</comment>
<accession>A0ABT6F8U0</accession>
<dbReference type="Pfam" id="PF02410">
    <property type="entry name" value="RsfS"/>
    <property type="match status" value="1"/>
</dbReference>
<reference evidence="4 5" key="1">
    <citation type="submission" date="2023-03" db="EMBL/GenBank/DDBJ databases">
        <title>Paludisphaera mucosa sp. nov. a novel planctomycete from northern fen.</title>
        <authorList>
            <person name="Ivanova A."/>
        </authorList>
    </citation>
    <scope>NUCLEOTIDE SEQUENCE [LARGE SCALE GENOMIC DNA]</scope>
    <source>
        <strain evidence="4 5">Pla2</strain>
    </source>
</reference>
<evidence type="ECO:0000256" key="2">
    <source>
        <dbReference type="HAMAP-Rule" id="MF_01477"/>
    </source>
</evidence>
<comment type="subcellular location">
    <subcellularLocation>
        <location evidence="2">Cytoplasm</location>
    </subcellularLocation>
</comment>
<dbReference type="NCBIfam" id="TIGR00090">
    <property type="entry name" value="rsfS_iojap_ybeB"/>
    <property type="match status" value="1"/>
</dbReference>
<comment type="function">
    <text evidence="2">Functions as a ribosomal silencing factor. Interacts with ribosomal protein uL14 (rplN), blocking formation of intersubunit bridge B8. Prevents association of the 30S and 50S ribosomal subunits and the formation of functional ribosomes, thus repressing translation.</text>
</comment>
<keyword evidence="2" id="KW-0810">Translation regulation</keyword>
<feature type="compositionally biased region" description="Low complexity" evidence="3">
    <location>
        <begin position="165"/>
        <end position="187"/>
    </location>
</feature>
<feature type="region of interest" description="Disordered" evidence="3">
    <location>
        <begin position="162"/>
        <end position="194"/>
    </location>
</feature>
<dbReference type="SUPFAM" id="SSF81301">
    <property type="entry name" value="Nucleotidyltransferase"/>
    <property type="match status" value="1"/>
</dbReference>